<gene>
    <name evidence="4" type="ORF">Ssi02_02960</name>
</gene>
<keyword evidence="4" id="KW-0067">ATP-binding</keyword>
<name>A0A919RC54_9ACTN</name>
<feature type="compositionally biased region" description="Basic and acidic residues" evidence="2">
    <location>
        <begin position="88"/>
        <end position="97"/>
    </location>
</feature>
<feature type="domain" description="Histidine kinase/HSP90-like ATPase" evidence="3">
    <location>
        <begin position="45"/>
        <end position="174"/>
    </location>
</feature>
<organism evidence="4 5">
    <name type="scientific">Sinosporangium siamense</name>
    <dbReference type="NCBI Taxonomy" id="1367973"/>
    <lineage>
        <taxon>Bacteria</taxon>
        <taxon>Bacillati</taxon>
        <taxon>Actinomycetota</taxon>
        <taxon>Actinomycetes</taxon>
        <taxon>Streptosporangiales</taxon>
        <taxon>Streptosporangiaceae</taxon>
        <taxon>Sinosporangium</taxon>
    </lineage>
</organism>
<dbReference type="InterPro" id="IPR003594">
    <property type="entry name" value="HATPase_dom"/>
</dbReference>
<dbReference type="GO" id="GO:0005524">
    <property type="term" value="F:ATP binding"/>
    <property type="evidence" value="ECO:0007669"/>
    <property type="project" value="UniProtKB-KW"/>
</dbReference>
<keyword evidence="1" id="KW-0418">Kinase</keyword>
<accession>A0A919RC54</accession>
<keyword evidence="1" id="KW-0723">Serine/threonine-protein kinase</keyword>
<dbReference type="InterPro" id="IPR036890">
    <property type="entry name" value="HATPase_C_sf"/>
</dbReference>
<dbReference type="InterPro" id="IPR050267">
    <property type="entry name" value="Anti-sigma-factor_SerPK"/>
</dbReference>
<evidence type="ECO:0000259" key="3">
    <source>
        <dbReference type="Pfam" id="PF13581"/>
    </source>
</evidence>
<dbReference type="Proteomes" id="UP000606172">
    <property type="component" value="Unassembled WGS sequence"/>
</dbReference>
<keyword evidence="1" id="KW-0808">Transferase</keyword>
<keyword evidence="5" id="KW-1185">Reference proteome</keyword>
<proteinExistence type="predicted"/>
<evidence type="ECO:0000256" key="2">
    <source>
        <dbReference type="SAM" id="MobiDB-lite"/>
    </source>
</evidence>
<keyword evidence="4" id="KW-0547">Nucleotide-binding</keyword>
<evidence type="ECO:0000256" key="1">
    <source>
        <dbReference type="ARBA" id="ARBA00022527"/>
    </source>
</evidence>
<feature type="region of interest" description="Disordered" evidence="2">
    <location>
        <begin position="85"/>
        <end position="108"/>
    </location>
</feature>
<dbReference type="AlphaFoldDB" id="A0A919RC54"/>
<dbReference type="EMBL" id="BOOW01000004">
    <property type="protein sequence ID" value="GII90065.1"/>
    <property type="molecule type" value="Genomic_DNA"/>
</dbReference>
<evidence type="ECO:0000313" key="5">
    <source>
        <dbReference type="Proteomes" id="UP000606172"/>
    </source>
</evidence>
<dbReference type="RefSeq" id="WP_204020205.1">
    <property type="nucleotide sequence ID" value="NZ_BOOW01000004.1"/>
</dbReference>
<protein>
    <submittedName>
        <fullName evidence="4">ATP-binding protein</fullName>
    </submittedName>
</protein>
<evidence type="ECO:0000313" key="4">
    <source>
        <dbReference type="EMBL" id="GII90065.1"/>
    </source>
</evidence>
<comment type="caution">
    <text evidence="4">The sequence shown here is derived from an EMBL/GenBank/DDBJ whole genome shotgun (WGS) entry which is preliminary data.</text>
</comment>
<dbReference type="PANTHER" id="PTHR35526:SF3">
    <property type="entry name" value="ANTI-SIGMA-F FACTOR RSBW"/>
    <property type="match status" value="1"/>
</dbReference>
<sequence length="179" mass="19252">MPATRHVRKNTLDWWPPAGWWPDPARDLLETASHASSATFVLPPKADSVHSSRNVTISTLTGWGMSAVAENMELVVSELSTNALRHGLNHDPGDGRAPRPHAGPQHRVPSSISLSLVRRGGFVTCALVDPGPGTPVLRFPDDDLEPGGLGLHIVDSLSVRWGWSPLTPYGKIVWAVLAA</sequence>
<dbReference type="PANTHER" id="PTHR35526">
    <property type="entry name" value="ANTI-SIGMA-F FACTOR RSBW-RELATED"/>
    <property type="match status" value="1"/>
</dbReference>
<dbReference type="Gene3D" id="3.30.565.10">
    <property type="entry name" value="Histidine kinase-like ATPase, C-terminal domain"/>
    <property type="match status" value="1"/>
</dbReference>
<dbReference type="CDD" id="cd16936">
    <property type="entry name" value="HATPase_RsbW-like"/>
    <property type="match status" value="1"/>
</dbReference>
<dbReference type="GO" id="GO:0004674">
    <property type="term" value="F:protein serine/threonine kinase activity"/>
    <property type="evidence" value="ECO:0007669"/>
    <property type="project" value="UniProtKB-KW"/>
</dbReference>
<dbReference type="Pfam" id="PF13581">
    <property type="entry name" value="HATPase_c_2"/>
    <property type="match status" value="1"/>
</dbReference>
<reference evidence="4" key="1">
    <citation type="submission" date="2021-01" db="EMBL/GenBank/DDBJ databases">
        <title>Whole genome shotgun sequence of Sinosporangium siamense NBRC 109515.</title>
        <authorList>
            <person name="Komaki H."/>
            <person name="Tamura T."/>
        </authorList>
    </citation>
    <scope>NUCLEOTIDE SEQUENCE</scope>
    <source>
        <strain evidence="4">NBRC 109515</strain>
    </source>
</reference>
<dbReference type="SUPFAM" id="SSF55874">
    <property type="entry name" value="ATPase domain of HSP90 chaperone/DNA topoisomerase II/histidine kinase"/>
    <property type="match status" value="1"/>
</dbReference>